<evidence type="ECO:0000313" key="6">
    <source>
        <dbReference type="EMBL" id="MCT7399480.1"/>
    </source>
</evidence>
<feature type="binding site" evidence="4">
    <location>
        <position position="343"/>
    </location>
    <ligand>
        <name>S-adenosyl-L-methionine</name>
        <dbReference type="ChEBI" id="CHEBI:59789"/>
    </ligand>
</feature>
<dbReference type="SUPFAM" id="SSF53335">
    <property type="entry name" value="S-adenosyl-L-methionine-dependent methyltransferases"/>
    <property type="match status" value="1"/>
</dbReference>
<dbReference type="CDD" id="cd02440">
    <property type="entry name" value="AdoMet_MTases"/>
    <property type="match status" value="1"/>
</dbReference>
<organism evidence="6 7">
    <name type="scientific">Eubacterium album</name>
    <dbReference type="NCBI Taxonomy" id="2978477"/>
    <lineage>
        <taxon>Bacteria</taxon>
        <taxon>Bacillati</taxon>
        <taxon>Bacillota</taxon>
        <taxon>Clostridia</taxon>
        <taxon>Eubacteriales</taxon>
        <taxon>Eubacteriaceae</taxon>
        <taxon>Eubacterium</taxon>
    </lineage>
</organism>
<reference evidence="6" key="1">
    <citation type="submission" date="2022-09" db="EMBL/GenBank/DDBJ databases">
        <title>Eubacterium sp. LFL-14 isolated from human feces.</title>
        <authorList>
            <person name="Liu F."/>
        </authorList>
    </citation>
    <scope>NUCLEOTIDE SEQUENCE</scope>
    <source>
        <strain evidence="6">LFL-14</strain>
    </source>
</reference>
<dbReference type="PROSITE" id="PS01231">
    <property type="entry name" value="TRMA_2"/>
    <property type="match status" value="1"/>
</dbReference>
<dbReference type="PROSITE" id="PS51687">
    <property type="entry name" value="SAM_MT_RNA_M5U"/>
    <property type="match status" value="1"/>
</dbReference>
<feature type="binding site" evidence="4">
    <location>
        <position position="388"/>
    </location>
    <ligand>
        <name>S-adenosyl-L-methionine</name>
        <dbReference type="ChEBI" id="CHEBI:59789"/>
    </ligand>
</feature>
<name>A0ABT2M1T4_9FIRM</name>
<feature type="binding site" evidence="4">
    <location>
        <position position="293"/>
    </location>
    <ligand>
        <name>S-adenosyl-L-methionine</name>
        <dbReference type="ChEBI" id="CHEBI:59789"/>
    </ligand>
</feature>
<accession>A0ABT2M1T4</accession>
<sequence length="555" mass="62651">MKKGMEYQGVVEKIDFPNKGTVDCGEKGVALVKRTIPGQKVSFVVSKKRSGKCVGRLKEVLEKSPLENAEPLCPHFADCGGCSYQTMDYENQTNLKKEMVKNILDGVITNKDYEFEGILKSPVQWEYRNKMEFSFGDEYKDGPLALGLHKRDSFHDIVTAKECKIVNKDYNKILTCVLEHFAERNVKFYHKMRHEGYLRHLVIRRGVKTNQIIMSIVTTSDANGEAAADYNILIDKLCKLDLECELKGVLQIINDGLADVVQSDETRVLYGEDVIYEELLGLRFKISTFSFFQTNSLGAEVLYSKAREYVGSTNDKMIFDLYSGTGTIAQILAPVAKKVVGVEIVAEAVEAAKENAELNGLNNCEFIAGDVLKVIDDIKDKPDLIVLDPPRDGIHPKALQKIIDFGVDRIVYISCKPTSLARDLVILQEHGYKVEKACAVDMFPQTVHVETVCLLSKLHEAKHHVNVRLNMDELDVTSAESKATYEEIKSYVAEHYDGMKVSNLYIAQIKRKYGIEVGENFNLPKSKDTRQPQCPKEKEDAIVEALEHFKMIQRK</sequence>
<dbReference type="GO" id="GO:0032259">
    <property type="term" value="P:methylation"/>
    <property type="evidence" value="ECO:0007669"/>
    <property type="project" value="UniProtKB-KW"/>
</dbReference>
<dbReference type="RefSeq" id="WP_260978888.1">
    <property type="nucleotide sequence ID" value="NZ_JAODBU010000009.1"/>
</dbReference>
<evidence type="ECO:0000256" key="4">
    <source>
        <dbReference type="PROSITE-ProRule" id="PRU01024"/>
    </source>
</evidence>
<dbReference type="InterPro" id="IPR029063">
    <property type="entry name" value="SAM-dependent_MTases_sf"/>
</dbReference>
<dbReference type="NCBIfam" id="TIGR00479">
    <property type="entry name" value="rumA"/>
    <property type="match status" value="1"/>
</dbReference>
<feature type="active site" description="Nucleophile" evidence="4">
    <location>
        <position position="415"/>
    </location>
</feature>
<dbReference type="InterPro" id="IPR010280">
    <property type="entry name" value="U5_MeTrfase_fam"/>
</dbReference>
<dbReference type="Gene3D" id="2.40.50.140">
    <property type="entry name" value="Nucleic acid-binding proteins"/>
    <property type="match status" value="1"/>
</dbReference>
<evidence type="ECO:0000256" key="5">
    <source>
        <dbReference type="PROSITE-ProRule" id="PRU10015"/>
    </source>
</evidence>
<keyword evidence="7" id="KW-1185">Reference proteome</keyword>
<dbReference type="Gene3D" id="2.40.50.1070">
    <property type="match status" value="1"/>
</dbReference>
<dbReference type="InterPro" id="IPR012340">
    <property type="entry name" value="NA-bd_OB-fold"/>
</dbReference>
<gene>
    <name evidence="6" type="primary">rlmD</name>
    <name evidence="6" type="ORF">N5B56_10360</name>
</gene>
<dbReference type="Proteomes" id="UP001431199">
    <property type="component" value="Unassembled WGS sequence"/>
</dbReference>
<evidence type="ECO:0000256" key="2">
    <source>
        <dbReference type="ARBA" id="ARBA00022679"/>
    </source>
</evidence>
<keyword evidence="1 4" id="KW-0489">Methyltransferase</keyword>
<evidence type="ECO:0000256" key="3">
    <source>
        <dbReference type="ARBA" id="ARBA00022691"/>
    </source>
</evidence>
<dbReference type="InterPro" id="IPR030390">
    <property type="entry name" value="MeTrfase_TrmA_AS"/>
</dbReference>
<comment type="caution">
    <text evidence="6">The sequence shown here is derived from an EMBL/GenBank/DDBJ whole genome shotgun (WGS) entry which is preliminary data.</text>
</comment>
<dbReference type="InterPro" id="IPR030391">
    <property type="entry name" value="MeTrfase_TrmA_CS"/>
</dbReference>
<keyword evidence="3 4" id="KW-0949">S-adenosyl-L-methionine</keyword>
<feature type="active site" evidence="5">
    <location>
        <position position="415"/>
    </location>
</feature>
<dbReference type="EC" id="2.1.1.190" evidence="6"/>
<dbReference type="EMBL" id="JAODBU010000009">
    <property type="protein sequence ID" value="MCT7399480.1"/>
    <property type="molecule type" value="Genomic_DNA"/>
</dbReference>
<dbReference type="PANTHER" id="PTHR11061:SF30">
    <property type="entry name" value="TRNA (URACIL(54)-C(5))-METHYLTRANSFERASE"/>
    <property type="match status" value="1"/>
</dbReference>
<dbReference type="PANTHER" id="PTHR11061">
    <property type="entry name" value="RNA M5U METHYLTRANSFERASE"/>
    <property type="match status" value="1"/>
</dbReference>
<protein>
    <submittedName>
        <fullName evidence="6">23S rRNA (Uracil(1939)-C(5))-methyltransferase RlmD</fullName>
        <ecNumber evidence="6">2.1.1.190</ecNumber>
    </submittedName>
</protein>
<dbReference type="Gene3D" id="3.40.50.150">
    <property type="entry name" value="Vaccinia Virus protein VP39"/>
    <property type="match status" value="1"/>
</dbReference>
<proteinExistence type="inferred from homology"/>
<feature type="binding site" evidence="4">
    <location>
        <position position="322"/>
    </location>
    <ligand>
        <name>S-adenosyl-L-methionine</name>
        <dbReference type="ChEBI" id="CHEBI:59789"/>
    </ligand>
</feature>
<comment type="similarity">
    <text evidence="4">Belongs to the class I-like SAM-binding methyltransferase superfamily. RNA M5U methyltransferase family.</text>
</comment>
<dbReference type="Pfam" id="PF05958">
    <property type="entry name" value="tRNA_U5-meth_tr"/>
    <property type="match status" value="1"/>
</dbReference>
<dbReference type="PROSITE" id="PS01230">
    <property type="entry name" value="TRMA_1"/>
    <property type="match status" value="1"/>
</dbReference>
<evidence type="ECO:0000313" key="7">
    <source>
        <dbReference type="Proteomes" id="UP001431199"/>
    </source>
</evidence>
<dbReference type="GO" id="GO:0008168">
    <property type="term" value="F:methyltransferase activity"/>
    <property type="evidence" value="ECO:0007669"/>
    <property type="project" value="UniProtKB-KW"/>
</dbReference>
<keyword evidence="2 4" id="KW-0808">Transferase</keyword>
<evidence type="ECO:0000256" key="1">
    <source>
        <dbReference type="ARBA" id="ARBA00022603"/>
    </source>
</evidence>